<protein>
    <recommendedName>
        <fullName evidence="3">Lipoprotein</fullName>
    </recommendedName>
</protein>
<dbReference type="HOGENOM" id="CLU_1675068_0_0_0"/>
<accession>E6W355</accession>
<sequence length="157" mass="18210">MKKNYLLFYLFVVISLYGCVYVDGKTPSNLQYLGQNFDQIYMDDYKLFWRILHDAASRARTCLDVSQTTEFIGLAKTMRGNAEFNEFLSEEIEMLAIDQTECFLSAWHNADEPTQAGVLRKLKSPLFIEPTALFKAFRPFAHGKYGEMVRYYLEAVP</sequence>
<organism evidence="1 2">
    <name type="scientific">Desulfurispirillum indicum (strain ATCC BAA-1389 / DSM 22839 / S5)</name>
    <dbReference type="NCBI Taxonomy" id="653733"/>
    <lineage>
        <taxon>Bacteria</taxon>
        <taxon>Pseudomonadati</taxon>
        <taxon>Chrysiogenota</taxon>
        <taxon>Chrysiogenia</taxon>
        <taxon>Chrysiogenales</taxon>
        <taxon>Chrysiogenaceae</taxon>
        <taxon>Desulfurispirillum</taxon>
    </lineage>
</organism>
<dbReference type="RefSeq" id="WP_013505599.1">
    <property type="nucleotide sequence ID" value="NC_014836.1"/>
</dbReference>
<evidence type="ECO:0008006" key="3">
    <source>
        <dbReference type="Google" id="ProtNLM"/>
    </source>
</evidence>
<dbReference type="PROSITE" id="PS51257">
    <property type="entry name" value="PROKAR_LIPOPROTEIN"/>
    <property type="match status" value="1"/>
</dbReference>
<keyword evidence="2" id="KW-1185">Reference proteome</keyword>
<dbReference type="AlphaFoldDB" id="E6W355"/>
<dbReference type="KEGG" id="din:Selin_0981"/>
<evidence type="ECO:0000313" key="2">
    <source>
        <dbReference type="Proteomes" id="UP000002572"/>
    </source>
</evidence>
<reference evidence="1 2" key="1">
    <citation type="submission" date="2010-12" db="EMBL/GenBank/DDBJ databases">
        <title>Complete sequence of Desulfurispirillum indicum S5.</title>
        <authorList>
            <consortium name="US DOE Joint Genome Institute"/>
            <person name="Lucas S."/>
            <person name="Copeland A."/>
            <person name="Lapidus A."/>
            <person name="Cheng J.-F."/>
            <person name="Goodwin L."/>
            <person name="Pitluck S."/>
            <person name="Chertkov O."/>
            <person name="Held B."/>
            <person name="Detter J.C."/>
            <person name="Han C."/>
            <person name="Tapia R."/>
            <person name="Land M."/>
            <person name="Hauser L."/>
            <person name="Kyrpides N."/>
            <person name="Ivanova N."/>
            <person name="Mikhailova N."/>
            <person name="Haggblom M."/>
            <person name="Rauschenbach I."/>
            <person name="Bini E."/>
            <person name="Woyke T."/>
        </authorList>
    </citation>
    <scope>NUCLEOTIDE SEQUENCE [LARGE SCALE GENOMIC DNA]</scope>
    <source>
        <strain evidence="2">ATCC BAA-1389 / DSM 22839 / S5</strain>
    </source>
</reference>
<proteinExistence type="predicted"/>
<evidence type="ECO:0000313" key="1">
    <source>
        <dbReference type="EMBL" id="ADU65716.1"/>
    </source>
</evidence>
<gene>
    <name evidence="1" type="ordered locus">Selin_0981</name>
</gene>
<dbReference type="EMBL" id="CP002432">
    <property type="protein sequence ID" value="ADU65716.1"/>
    <property type="molecule type" value="Genomic_DNA"/>
</dbReference>
<dbReference type="Proteomes" id="UP000002572">
    <property type="component" value="Chromosome"/>
</dbReference>
<name>E6W355_DESIS</name>
<dbReference type="InParanoid" id="E6W355"/>